<sequence>MTTINGLTTLIGRILLSAIFIFSGWGKIVDIAETSATIGRSGLPEALAWPVAFFELIGGLFILAGVFTRATAILFAGFCLITALMFHTNFAEPVQLVMFLKNVAIAGGFLVLASDPANPYSMDHFWAGKAQTELDVPPGTASTSEG</sequence>
<evidence type="ECO:0000313" key="9">
    <source>
        <dbReference type="Proteomes" id="UP000286100"/>
    </source>
</evidence>
<dbReference type="GO" id="GO:0005886">
    <property type="term" value="C:plasma membrane"/>
    <property type="evidence" value="ECO:0007669"/>
    <property type="project" value="UniProtKB-SubCell"/>
</dbReference>
<dbReference type="InterPro" id="IPR051907">
    <property type="entry name" value="DoxX-like_oxidoreductase"/>
</dbReference>
<comment type="similarity">
    <text evidence="2">Belongs to the DoxX family.</text>
</comment>
<keyword evidence="3" id="KW-1003">Cell membrane</keyword>
<protein>
    <submittedName>
        <fullName evidence="8">DoxX family protein</fullName>
    </submittedName>
</protein>
<dbReference type="Pfam" id="PF07681">
    <property type="entry name" value="DoxX"/>
    <property type="match status" value="1"/>
</dbReference>
<evidence type="ECO:0000256" key="5">
    <source>
        <dbReference type="ARBA" id="ARBA00022989"/>
    </source>
</evidence>
<reference evidence="8 9" key="1">
    <citation type="submission" date="2018-09" db="EMBL/GenBank/DDBJ databases">
        <authorList>
            <person name="Zhu H."/>
        </authorList>
    </citation>
    <scope>NUCLEOTIDE SEQUENCE [LARGE SCALE GENOMIC DNA]</scope>
    <source>
        <strain evidence="8 9">K2R01-6</strain>
    </source>
</reference>
<dbReference type="InterPro" id="IPR032808">
    <property type="entry name" value="DoxX"/>
</dbReference>
<feature type="transmembrane region" description="Helical" evidence="7">
    <location>
        <begin position="46"/>
        <end position="67"/>
    </location>
</feature>
<evidence type="ECO:0000256" key="4">
    <source>
        <dbReference type="ARBA" id="ARBA00022692"/>
    </source>
</evidence>
<evidence type="ECO:0000256" key="6">
    <source>
        <dbReference type="ARBA" id="ARBA00023136"/>
    </source>
</evidence>
<proteinExistence type="inferred from homology"/>
<comment type="caution">
    <text evidence="8">The sequence shown here is derived from an EMBL/GenBank/DDBJ whole genome shotgun (WGS) entry which is preliminary data.</text>
</comment>
<dbReference type="EMBL" id="QYUM01000003">
    <property type="protein sequence ID" value="RJF90959.1"/>
    <property type="molecule type" value="Genomic_DNA"/>
</dbReference>
<dbReference type="Proteomes" id="UP000286100">
    <property type="component" value="Unassembled WGS sequence"/>
</dbReference>
<keyword evidence="5 7" id="KW-1133">Transmembrane helix</keyword>
<feature type="transmembrane region" description="Helical" evidence="7">
    <location>
        <begin position="7"/>
        <end position="26"/>
    </location>
</feature>
<comment type="subcellular location">
    <subcellularLocation>
        <location evidence="1">Cell membrane</location>
        <topology evidence="1">Multi-pass membrane protein</topology>
    </subcellularLocation>
</comment>
<keyword evidence="4 7" id="KW-0812">Transmembrane</keyword>
<organism evidence="8 9">
    <name type="scientific">Sphingomonas cavernae</name>
    <dbReference type="NCBI Taxonomy" id="2320861"/>
    <lineage>
        <taxon>Bacteria</taxon>
        <taxon>Pseudomonadati</taxon>
        <taxon>Pseudomonadota</taxon>
        <taxon>Alphaproteobacteria</taxon>
        <taxon>Sphingomonadales</taxon>
        <taxon>Sphingomonadaceae</taxon>
        <taxon>Sphingomonas</taxon>
    </lineage>
</organism>
<evidence type="ECO:0000313" key="8">
    <source>
        <dbReference type="EMBL" id="RJF90959.1"/>
    </source>
</evidence>
<keyword evidence="9" id="KW-1185">Reference proteome</keyword>
<keyword evidence="6 7" id="KW-0472">Membrane</keyword>
<name>A0A418WLT8_9SPHN</name>
<dbReference type="OrthoDB" id="9810206at2"/>
<evidence type="ECO:0000256" key="2">
    <source>
        <dbReference type="ARBA" id="ARBA00006679"/>
    </source>
</evidence>
<accession>A0A418WLT8</accession>
<evidence type="ECO:0000256" key="7">
    <source>
        <dbReference type="SAM" id="Phobius"/>
    </source>
</evidence>
<dbReference type="RefSeq" id="WP_119762601.1">
    <property type="nucleotide sequence ID" value="NZ_QYUM01000003.1"/>
</dbReference>
<dbReference type="AlphaFoldDB" id="A0A418WLT8"/>
<evidence type="ECO:0000256" key="3">
    <source>
        <dbReference type="ARBA" id="ARBA00022475"/>
    </source>
</evidence>
<dbReference type="PANTHER" id="PTHR33452">
    <property type="entry name" value="OXIDOREDUCTASE CATD-RELATED"/>
    <property type="match status" value="1"/>
</dbReference>
<evidence type="ECO:0000256" key="1">
    <source>
        <dbReference type="ARBA" id="ARBA00004651"/>
    </source>
</evidence>
<feature type="transmembrane region" description="Helical" evidence="7">
    <location>
        <begin position="72"/>
        <end position="90"/>
    </location>
</feature>
<gene>
    <name evidence="8" type="ORF">D3876_12445</name>
</gene>
<dbReference type="PANTHER" id="PTHR33452:SF1">
    <property type="entry name" value="INNER MEMBRANE PROTEIN YPHA-RELATED"/>
    <property type="match status" value="1"/>
</dbReference>